<dbReference type="SUPFAM" id="SSF49899">
    <property type="entry name" value="Concanavalin A-like lectins/glucanases"/>
    <property type="match status" value="1"/>
</dbReference>
<dbReference type="GO" id="GO:0010411">
    <property type="term" value="P:xyloglucan metabolic process"/>
    <property type="evidence" value="ECO:0007669"/>
    <property type="project" value="InterPro"/>
</dbReference>
<feature type="active site" description="Proton donor" evidence="3">
    <location>
        <position position="112"/>
    </location>
</feature>
<organism evidence="6 7">
    <name type="scientific">Coffea canephora</name>
    <name type="common">Robusta coffee</name>
    <dbReference type="NCBI Taxonomy" id="49390"/>
    <lineage>
        <taxon>Eukaryota</taxon>
        <taxon>Viridiplantae</taxon>
        <taxon>Streptophyta</taxon>
        <taxon>Embryophyta</taxon>
        <taxon>Tracheophyta</taxon>
        <taxon>Spermatophyta</taxon>
        <taxon>Magnoliopsida</taxon>
        <taxon>eudicotyledons</taxon>
        <taxon>Gunneridae</taxon>
        <taxon>Pentapetalae</taxon>
        <taxon>asterids</taxon>
        <taxon>lamiids</taxon>
        <taxon>Gentianales</taxon>
        <taxon>Rubiaceae</taxon>
        <taxon>Ixoroideae</taxon>
        <taxon>Gardenieae complex</taxon>
        <taxon>Bertiereae - Coffeeae clade</taxon>
        <taxon>Coffeeae</taxon>
        <taxon>Coffea</taxon>
    </lineage>
</organism>
<feature type="active site" description="Nucleophile" evidence="3">
    <location>
        <position position="108"/>
    </location>
</feature>
<dbReference type="PIRSF" id="PIRSF005604">
    <property type="entry name" value="XET"/>
    <property type="match status" value="1"/>
</dbReference>
<dbReference type="PhylomeDB" id="A0A068TX86"/>
<gene>
    <name evidence="6" type="ORF">GSCOC_T00034366001</name>
</gene>
<dbReference type="InterPro" id="IPR000757">
    <property type="entry name" value="Beta-glucanase-like"/>
</dbReference>
<dbReference type="EMBL" id="HG739090">
    <property type="protein sequence ID" value="CDP00915.1"/>
    <property type="molecule type" value="Genomic_DNA"/>
</dbReference>
<feature type="chain" id="PRO_5013379919" description="GH16 domain-containing protein" evidence="4">
    <location>
        <begin position="16"/>
        <end position="282"/>
    </location>
</feature>
<dbReference type="Pfam" id="PF00722">
    <property type="entry name" value="Glyco_hydro_16"/>
    <property type="match status" value="1"/>
</dbReference>
<evidence type="ECO:0000256" key="2">
    <source>
        <dbReference type="ARBA" id="ARBA00023295"/>
    </source>
</evidence>
<name>A0A068TX86_COFCA</name>
<dbReference type="OMA" id="TWGNSHV"/>
<sequence>MEFLLVVFSLVLVLATKNANGGGGFSFDEYYYQTFGGNHLTILDQGNEVQLLLDQSTGAGFSSRRDFGSGYFGISMKIPDKNSTGVDTSFYLISVPVGQPVGGVKHYEVDIEFFGTNGNPHVLSTNVFMNDFGGKEQLFHLWFDPTVDFHKYEILWNQNQIVWFVDETPIRVWKNMSNRGVGFPAVPMHVEASIWNPNWLGTIDWRQGPFTAQYREFPINGCRYQGSNPRDCFSQNYYWNQPQYSQLSPDQQRKLQEARRNYMFDDYCNDPIKKGQECQFNQ</sequence>
<protein>
    <recommendedName>
        <fullName evidence="5">GH16 domain-containing protein</fullName>
    </recommendedName>
</protein>
<evidence type="ECO:0000256" key="4">
    <source>
        <dbReference type="SAM" id="SignalP"/>
    </source>
</evidence>
<evidence type="ECO:0000256" key="1">
    <source>
        <dbReference type="ARBA" id="ARBA00022801"/>
    </source>
</evidence>
<feature type="domain" description="GH16" evidence="5">
    <location>
        <begin position="1"/>
        <end position="214"/>
    </location>
</feature>
<keyword evidence="1" id="KW-0378">Hydrolase</keyword>
<dbReference type="OrthoDB" id="2015456at2759"/>
<reference evidence="7" key="1">
    <citation type="journal article" date="2014" name="Science">
        <title>The coffee genome provides insight into the convergent evolution of caffeine biosynthesis.</title>
        <authorList>
            <person name="Denoeud F."/>
            <person name="Carretero-Paulet L."/>
            <person name="Dereeper A."/>
            <person name="Droc G."/>
            <person name="Guyot R."/>
            <person name="Pietrella M."/>
            <person name="Zheng C."/>
            <person name="Alberti A."/>
            <person name="Anthony F."/>
            <person name="Aprea G."/>
            <person name="Aury J.M."/>
            <person name="Bento P."/>
            <person name="Bernard M."/>
            <person name="Bocs S."/>
            <person name="Campa C."/>
            <person name="Cenci A."/>
            <person name="Combes M.C."/>
            <person name="Crouzillat D."/>
            <person name="Da Silva C."/>
            <person name="Daddiego L."/>
            <person name="De Bellis F."/>
            <person name="Dussert S."/>
            <person name="Garsmeur O."/>
            <person name="Gayraud T."/>
            <person name="Guignon V."/>
            <person name="Jahn K."/>
            <person name="Jamilloux V."/>
            <person name="Joet T."/>
            <person name="Labadie K."/>
            <person name="Lan T."/>
            <person name="Leclercq J."/>
            <person name="Lepelley M."/>
            <person name="Leroy T."/>
            <person name="Li L.T."/>
            <person name="Librado P."/>
            <person name="Lopez L."/>
            <person name="Munoz A."/>
            <person name="Noel B."/>
            <person name="Pallavicini A."/>
            <person name="Perrotta G."/>
            <person name="Poncet V."/>
            <person name="Pot D."/>
            <person name="Priyono X."/>
            <person name="Rigoreau M."/>
            <person name="Rouard M."/>
            <person name="Rozas J."/>
            <person name="Tranchant-Dubreuil C."/>
            <person name="VanBuren R."/>
            <person name="Zhang Q."/>
            <person name="Andrade A.C."/>
            <person name="Argout X."/>
            <person name="Bertrand B."/>
            <person name="de Kochko A."/>
            <person name="Graziosi G."/>
            <person name="Henry R.J."/>
            <person name="Jayarama X."/>
            <person name="Ming R."/>
            <person name="Nagai C."/>
            <person name="Rounsley S."/>
            <person name="Sankoff D."/>
            <person name="Giuliano G."/>
            <person name="Albert V.A."/>
            <person name="Wincker P."/>
            <person name="Lashermes P."/>
        </authorList>
    </citation>
    <scope>NUCLEOTIDE SEQUENCE [LARGE SCALE GENOMIC DNA]</scope>
    <source>
        <strain evidence="7">cv. DH200-94</strain>
    </source>
</reference>
<feature type="signal peptide" evidence="4">
    <location>
        <begin position="1"/>
        <end position="15"/>
    </location>
</feature>
<dbReference type="InterPro" id="IPR013320">
    <property type="entry name" value="ConA-like_dom_sf"/>
</dbReference>
<keyword evidence="4" id="KW-0732">Signal</keyword>
<dbReference type="AlphaFoldDB" id="A0A068TX86"/>
<dbReference type="Gramene" id="CDP00915">
    <property type="protein sequence ID" value="CDP00915"/>
    <property type="gene ID" value="GSCOC_T00034366001"/>
</dbReference>
<accession>A0A068TX86</accession>
<dbReference type="PROSITE" id="PS51762">
    <property type="entry name" value="GH16_2"/>
    <property type="match status" value="1"/>
</dbReference>
<evidence type="ECO:0000259" key="5">
    <source>
        <dbReference type="PROSITE" id="PS51762"/>
    </source>
</evidence>
<dbReference type="PANTHER" id="PTHR31062">
    <property type="entry name" value="XYLOGLUCAN ENDOTRANSGLUCOSYLASE/HYDROLASE PROTEIN 8-RELATED"/>
    <property type="match status" value="1"/>
</dbReference>
<dbReference type="GO" id="GO:0004553">
    <property type="term" value="F:hydrolase activity, hydrolyzing O-glycosyl compounds"/>
    <property type="evidence" value="ECO:0007669"/>
    <property type="project" value="InterPro"/>
</dbReference>
<dbReference type="Proteomes" id="UP000295252">
    <property type="component" value="Chromosome II"/>
</dbReference>
<evidence type="ECO:0000313" key="7">
    <source>
        <dbReference type="Proteomes" id="UP000295252"/>
    </source>
</evidence>
<dbReference type="Gene3D" id="2.60.120.200">
    <property type="match status" value="1"/>
</dbReference>
<keyword evidence="7" id="KW-1185">Reference proteome</keyword>
<evidence type="ECO:0000256" key="3">
    <source>
        <dbReference type="PIRSR" id="PIRSR005604-1"/>
    </source>
</evidence>
<dbReference type="InterPro" id="IPR016455">
    <property type="entry name" value="XTH"/>
</dbReference>
<dbReference type="InParanoid" id="A0A068TX86"/>
<dbReference type="GO" id="GO:0016762">
    <property type="term" value="F:xyloglucan:xyloglucosyl transferase activity"/>
    <property type="evidence" value="ECO:0007669"/>
    <property type="project" value="InterPro"/>
</dbReference>
<evidence type="ECO:0000313" key="6">
    <source>
        <dbReference type="EMBL" id="CDP00915.1"/>
    </source>
</evidence>
<dbReference type="GO" id="GO:0042546">
    <property type="term" value="P:cell wall biogenesis"/>
    <property type="evidence" value="ECO:0007669"/>
    <property type="project" value="InterPro"/>
</dbReference>
<dbReference type="InterPro" id="IPR044791">
    <property type="entry name" value="Beta-glucanase/XTH"/>
</dbReference>
<proteinExistence type="predicted"/>
<keyword evidence="2" id="KW-0326">Glycosidase</keyword>